<protein>
    <submittedName>
        <fullName evidence="5">SDR family oxidoreductase</fullName>
    </submittedName>
</protein>
<comment type="caution">
    <text evidence="5">The sequence shown here is derived from an EMBL/GenBank/DDBJ whole genome shotgun (WGS) entry which is preliminary data.</text>
</comment>
<dbReference type="Proteomes" id="UP000565711">
    <property type="component" value="Unassembled WGS sequence"/>
</dbReference>
<dbReference type="SUPFAM" id="SSF51735">
    <property type="entry name" value="NAD(P)-binding Rossmann-fold domains"/>
    <property type="match status" value="1"/>
</dbReference>
<dbReference type="EMBL" id="JAAXOP010000028">
    <property type="protein sequence ID" value="NKY54349.1"/>
    <property type="molecule type" value="Genomic_DNA"/>
</dbReference>
<keyword evidence="6" id="KW-1185">Reference proteome</keyword>
<dbReference type="PANTHER" id="PTHR43943">
    <property type="entry name" value="DEHYDROGENASE/REDUCTASE (SDR FAMILY) MEMBER 4"/>
    <property type="match status" value="1"/>
</dbReference>
<dbReference type="InterPro" id="IPR020904">
    <property type="entry name" value="Sc_DH/Rdtase_CS"/>
</dbReference>
<evidence type="ECO:0000313" key="5">
    <source>
        <dbReference type="EMBL" id="NKY54349.1"/>
    </source>
</evidence>
<evidence type="ECO:0000256" key="1">
    <source>
        <dbReference type="ARBA" id="ARBA00006484"/>
    </source>
</evidence>
<dbReference type="Pfam" id="PF13561">
    <property type="entry name" value="adh_short_C2"/>
    <property type="match status" value="1"/>
</dbReference>
<comment type="similarity">
    <text evidence="1">Belongs to the short-chain dehydrogenases/reductases (SDR) family.</text>
</comment>
<dbReference type="RefSeq" id="WP_067881070.1">
    <property type="nucleotide sequence ID" value="NZ_JAAXOP010000028.1"/>
</dbReference>
<dbReference type="PRINTS" id="PR00081">
    <property type="entry name" value="GDHRDH"/>
</dbReference>
<name>A0A846YC35_9NOCA</name>
<sequence>MSGPLSGAGALITGGAGGFGTATALRLARDGASVTLMGRTESSLRAAADTVARAAPQAPAVRWSVGDAAVEGDVARAVADADDTPLRVCVCTVGGGTMAPAMALSSEVLIGDFERNVVTALLGIRHSAAAMATHGGGSIVCLSSTAGAGSLPFMGSYSVAKAALEMLVKVTADELGALAVRVNAVRPGLVPTNAAKPGFIADNEELRANVLREKPLARVGTAEDIAEAVRYLAGPESSWMTGAVLPVEGGNHLRRAADLEILARHVCGDEVVDRALAGRLPDADER</sequence>
<evidence type="ECO:0000256" key="2">
    <source>
        <dbReference type="ARBA" id="ARBA00022797"/>
    </source>
</evidence>
<dbReference type="CDD" id="cd05233">
    <property type="entry name" value="SDR_c"/>
    <property type="match status" value="1"/>
</dbReference>
<proteinExistence type="inferred from homology"/>
<keyword evidence="4" id="KW-0520">NAD</keyword>
<dbReference type="InterPro" id="IPR002347">
    <property type="entry name" value="SDR_fam"/>
</dbReference>
<dbReference type="PANTHER" id="PTHR43943:SF17">
    <property type="entry name" value="3-PHENYLPROPIONATE-DIHYDRODIOL_CINNAMIC ACID-DIHYDRODIOL DEHYDROGENASE"/>
    <property type="match status" value="1"/>
</dbReference>
<keyword evidence="3" id="KW-0560">Oxidoreductase</keyword>
<reference evidence="5 6" key="1">
    <citation type="submission" date="2020-04" db="EMBL/GenBank/DDBJ databases">
        <title>MicrobeNet Type strains.</title>
        <authorList>
            <person name="Nicholson A.C."/>
        </authorList>
    </citation>
    <scope>NUCLEOTIDE SEQUENCE [LARGE SCALE GENOMIC DNA]</scope>
    <source>
        <strain evidence="5 6">JCM 12354</strain>
    </source>
</reference>
<dbReference type="AlphaFoldDB" id="A0A846YC35"/>
<dbReference type="Gene3D" id="3.40.50.720">
    <property type="entry name" value="NAD(P)-binding Rossmann-like Domain"/>
    <property type="match status" value="1"/>
</dbReference>
<evidence type="ECO:0000256" key="3">
    <source>
        <dbReference type="ARBA" id="ARBA00023002"/>
    </source>
</evidence>
<evidence type="ECO:0000256" key="4">
    <source>
        <dbReference type="ARBA" id="ARBA00023027"/>
    </source>
</evidence>
<dbReference type="InterPro" id="IPR036291">
    <property type="entry name" value="NAD(P)-bd_dom_sf"/>
</dbReference>
<dbReference type="GO" id="GO:0016491">
    <property type="term" value="F:oxidoreductase activity"/>
    <property type="evidence" value="ECO:0007669"/>
    <property type="project" value="UniProtKB-KW"/>
</dbReference>
<evidence type="ECO:0000313" key="6">
    <source>
        <dbReference type="Proteomes" id="UP000565711"/>
    </source>
</evidence>
<accession>A0A846YC35</accession>
<keyword evidence="2" id="KW-0058">Aromatic hydrocarbons catabolism</keyword>
<gene>
    <name evidence="5" type="ORF">HGA08_29615</name>
</gene>
<dbReference type="PROSITE" id="PS00061">
    <property type="entry name" value="ADH_SHORT"/>
    <property type="match status" value="1"/>
</dbReference>
<organism evidence="5 6">
    <name type="scientific">Nocardia vermiculata</name>
    <dbReference type="NCBI Taxonomy" id="257274"/>
    <lineage>
        <taxon>Bacteria</taxon>
        <taxon>Bacillati</taxon>
        <taxon>Actinomycetota</taxon>
        <taxon>Actinomycetes</taxon>
        <taxon>Mycobacteriales</taxon>
        <taxon>Nocardiaceae</taxon>
        <taxon>Nocardia</taxon>
    </lineage>
</organism>